<dbReference type="Gene3D" id="3.90.70.80">
    <property type="match status" value="1"/>
</dbReference>
<feature type="region of interest" description="Disordered" evidence="2">
    <location>
        <begin position="111"/>
        <end position="138"/>
    </location>
</feature>
<comment type="similarity">
    <text evidence="1">Belongs to the peptidase C85 family.</text>
</comment>
<dbReference type="EMBL" id="JAFEMO010000012">
    <property type="protein sequence ID" value="KAH7553565.1"/>
    <property type="molecule type" value="Genomic_DNA"/>
</dbReference>
<evidence type="ECO:0000313" key="4">
    <source>
        <dbReference type="EMBL" id="KAH7553565.1"/>
    </source>
</evidence>
<evidence type="ECO:0000259" key="3">
    <source>
        <dbReference type="PROSITE" id="PS50802"/>
    </source>
</evidence>
<dbReference type="Pfam" id="PF02338">
    <property type="entry name" value="OTU"/>
    <property type="match status" value="1"/>
</dbReference>
<dbReference type="PANTHER" id="PTHR12419:SF103">
    <property type="entry name" value="OVARIAN TUMOR DOMAIN-CONTAINING DEUBIQUITINATING ENZYME 10-RELATED"/>
    <property type="match status" value="1"/>
</dbReference>
<dbReference type="PROSITE" id="PS50802">
    <property type="entry name" value="OTU"/>
    <property type="match status" value="1"/>
</dbReference>
<dbReference type="InterPro" id="IPR050704">
    <property type="entry name" value="Peptidase_C85-like"/>
</dbReference>
<feature type="domain" description="OTU" evidence="3">
    <location>
        <begin position="193"/>
        <end position="317"/>
    </location>
</feature>
<evidence type="ECO:0000313" key="5">
    <source>
        <dbReference type="Proteomes" id="UP000827721"/>
    </source>
</evidence>
<evidence type="ECO:0000256" key="2">
    <source>
        <dbReference type="SAM" id="MobiDB-lite"/>
    </source>
</evidence>
<comment type="caution">
    <text evidence="4">The sequence shown here is derived from an EMBL/GenBank/DDBJ whole genome shotgun (WGS) entry which is preliminary data.</text>
</comment>
<accession>A0ABQ8HAP9</accession>
<feature type="compositionally biased region" description="Acidic residues" evidence="2">
    <location>
        <begin position="111"/>
        <end position="121"/>
    </location>
</feature>
<sequence length="356" mass="40992">MAVEEQESGVAQWGRHIFEFDTYLHSGYHSDMIQDYPNDMYRVQYFRDHNDTECNHVENDEIIARTLQEEFSQLAIAEASQYPHSEEHLQGSIHDHDWNSLSTRNYSSELECGEDEFDDTEPSCSCSSPGDGEDDSYSLESTDEYVLDGEVGKKLNEMIPIPHVPRINGEIPSSDEATSDHERLLNRLQLYGFIELKVQGDGNCQFRALSDQLYGTPEYHKVVRRKVVNQLKSHREKYEGYVPMEYGDYLKKISKSGEWGDHVTLQAAADLVGVKIIVITSFKDTGYIEILPDVQKSKGVICVSFWAEVHYNSIYSQGGNYINLFPIFYFVGKMYVYSFRLLDVRRMLRCSSDLQN</sequence>
<proteinExistence type="inferred from homology"/>
<dbReference type="Proteomes" id="UP000827721">
    <property type="component" value="Unassembled WGS sequence"/>
</dbReference>
<reference evidence="4 5" key="1">
    <citation type="submission" date="2021-02" db="EMBL/GenBank/DDBJ databases">
        <title>Plant Genome Project.</title>
        <authorList>
            <person name="Zhang R.-G."/>
        </authorList>
    </citation>
    <scope>NUCLEOTIDE SEQUENCE [LARGE SCALE GENOMIC DNA]</scope>
    <source>
        <tissue evidence="4">Leaves</tissue>
    </source>
</reference>
<dbReference type="PANTHER" id="PTHR12419">
    <property type="entry name" value="OTU DOMAIN CONTAINING PROTEIN"/>
    <property type="match status" value="1"/>
</dbReference>
<name>A0ABQ8HAP9_9ROSI</name>
<gene>
    <name evidence="4" type="ORF">JRO89_XS12G0027300</name>
</gene>
<keyword evidence="5" id="KW-1185">Reference proteome</keyword>
<evidence type="ECO:0000256" key="1">
    <source>
        <dbReference type="ARBA" id="ARBA00010407"/>
    </source>
</evidence>
<dbReference type="InterPro" id="IPR038765">
    <property type="entry name" value="Papain-like_cys_pep_sf"/>
</dbReference>
<dbReference type="InterPro" id="IPR003323">
    <property type="entry name" value="OTU_dom"/>
</dbReference>
<organism evidence="4 5">
    <name type="scientific">Xanthoceras sorbifolium</name>
    <dbReference type="NCBI Taxonomy" id="99658"/>
    <lineage>
        <taxon>Eukaryota</taxon>
        <taxon>Viridiplantae</taxon>
        <taxon>Streptophyta</taxon>
        <taxon>Embryophyta</taxon>
        <taxon>Tracheophyta</taxon>
        <taxon>Spermatophyta</taxon>
        <taxon>Magnoliopsida</taxon>
        <taxon>eudicotyledons</taxon>
        <taxon>Gunneridae</taxon>
        <taxon>Pentapetalae</taxon>
        <taxon>rosids</taxon>
        <taxon>malvids</taxon>
        <taxon>Sapindales</taxon>
        <taxon>Sapindaceae</taxon>
        <taxon>Xanthoceroideae</taxon>
        <taxon>Xanthoceras</taxon>
    </lineage>
</organism>
<dbReference type="CDD" id="cd22751">
    <property type="entry name" value="OTU_plant_OTU9-like"/>
    <property type="match status" value="1"/>
</dbReference>
<dbReference type="SUPFAM" id="SSF54001">
    <property type="entry name" value="Cysteine proteinases"/>
    <property type="match status" value="1"/>
</dbReference>
<protein>
    <recommendedName>
        <fullName evidence="3">OTU domain-containing protein</fullName>
    </recommendedName>
</protein>